<comment type="caution">
    <text evidence="2">The sequence shown here is derived from an EMBL/GenBank/DDBJ whole genome shotgun (WGS) entry which is preliminary data.</text>
</comment>
<keyword evidence="3" id="KW-1185">Reference proteome</keyword>
<name>A0A8H7QUR1_9FUNG</name>
<evidence type="ECO:0000256" key="1">
    <source>
        <dbReference type="SAM" id="MobiDB-lite"/>
    </source>
</evidence>
<evidence type="ECO:0000313" key="3">
    <source>
        <dbReference type="Proteomes" id="UP000603453"/>
    </source>
</evidence>
<feature type="compositionally biased region" description="Basic and acidic residues" evidence="1">
    <location>
        <begin position="392"/>
        <end position="403"/>
    </location>
</feature>
<feature type="region of interest" description="Disordered" evidence="1">
    <location>
        <begin position="287"/>
        <end position="323"/>
    </location>
</feature>
<gene>
    <name evidence="2" type="ORF">INT47_005432</name>
</gene>
<dbReference type="OrthoDB" id="2281102at2759"/>
<protein>
    <submittedName>
        <fullName evidence="2">Uncharacterized protein</fullName>
    </submittedName>
</protein>
<feature type="region of interest" description="Disordered" evidence="1">
    <location>
        <begin position="355"/>
        <end position="471"/>
    </location>
</feature>
<accession>A0A8H7QUR1</accession>
<feature type="region of interest" description="Disordered" evidence="1">
    <location>
        <begin position="105"/>
        <end position="126"/>
    </location>
</feature>
<feature type="compositionally biased region" description="Pro residues" evidence="1">
    <location>
        <begin position="310"/>
        <end position="323"/>
    </location>
</feature>
<organism evidence="2 3">
    <name type="scientific">Mucor saturninus</name>
    <dbReference type="NCBI Taxonomy" id="64648"/>
    <lineage>
        <taxon>Eukaryota</taxon>
        <taxon>Fungi</taxon>
        <taxon>Fungi incertae sedis</taxon>
        <taxon>Mucoromycota</taxon>
        <taxon>Mucoromycotina</taxon>
        <taxon>Mucoromycetes</taxon>
        <taxon>Mucorales</taxon>
        <taxon>Mucorineae</taxon>
        <taxon>Mucoraceae</taxon>
        <taxon>Mucor</taxon>
    </lineage>
</organism>
<feature type="region of interest" description="Disordered" evidence="1">
    <location>
        <begin position="1"/>
        <end position="24"/>
    </location>
</feature>
<feature type="compositionally biased region" description="Basic and acidic residues" evidence="1">
    <location>
        <begin position="429"/>
        <end position="442"/>
    </location>
</feature>
<feature type="compositionally biased region" description="Polar residues" evidence="1">
    <location>
        <begin position="379"/>
        <end position="391"/>
    </location>
</feature>
<dbReference type="AlphaFoldDB" id="A0A8H7QUR1"/>
<dbReference type="EMBL" id="JAEPRD010000106">
    <property type="protein sequence ID" value="KAG2198747.1"/>
    <property type="molecule type" value="Genomic_DNA"/>
</dbReference>
<sequence length="471" mass="53233">METLVGAGGRPTLMNDPESSTSKERLRYTHKNPIKKDKTMLYMLGDHVIDMFDQSLKQCNATELRFKRLDQTTKTALFMQKQKYENTMNTLNEKIKILEKKNSHIMDPKGIPQHHQDDEKDDNDDEPITRLEKYEREIGILHMQLSACEQSTHKAVSHYATELEKERLESRKLTSIIQKQQNTISLLESQLTETQFILRTSSSSQKPEGHGSHDLIKALVDLQSMELDDKKHLLANLVNEREILLQKIDELNNPSSISVHKQRKLNRHQDRSSIDLLAQIASANLVQDEPKSNSMSSSSSSGTVLYFSTTPPPTPPPSCALPLPPSEHAPNLCTSIMLPLKKNQSDIFTNMIQPLSSTNYQPDASSSFSRPPSPPECQSGESNSLVPTLETQPKESKRAREPSLSDEQNQPEVPTQFMRLLSPPLQDNSDIKTLREDEQKESDSEDNSAPVSPKLSPRTAYLMNKKKVNTD</sequence>
<proteinExistence type="predicted"/>
<reference evidence="2" key="1">
    <citation type="submission" date="2020-12" db="EMBL/GenBank/DDBJ databases">
        <title>Metabolic potential, ecology and presence of endohyphal bacteria is reflected in genomic diversity of Mucoromycotina.</title>
        <authorList>
            <person name="Muszewska A."/>
            <person name="Okrasinska A."/>
            <person name="Steczkiewicz K."/>
            <person name="Drgas O."/>
            <person name="Orlowska M."/>
            <person name="Perlinska-Lenart U."/>
            <person name="Aleksandrzak-Piekarczyk T."/>
            <person name="Szatraj K."/>
            <person name="Zielenkiewicz U."/>
            <person name="Pilsyk S."/>
            <person name="Malc E."/>
            <person name="Mieczkowski P."/>
            <person name="Kruszewska J.S."/>
            <person name="Biernat P."/>
            <person name="Pawlowska J."/>
        </authorList>
    </citation>
    <scope>NUCLEOTIDE SEQUENCE</scope>
    <source>
        <strain evidence="2">WA0000017839</strain>
    </source>
</reference>
<dbReference type="Proteomes" id="UP000603453">
    <property type="component" value="Unassembled WGS sequence"/>
</dbReference>
<feature type="compositionally biased region" description="Low complexity" evidence="1">
    <location>
        <begin position="292"/>
        <end position="301"/>
    </location>
</feature>
<evidence type="ECO:0000313" key="2">
    <source>
        <dbReference type="EMBL" id="KAG2198747.1"/>
    </source>
</evidence>